<dbReference type="GO" id="GO:0008146">
    <property type="term" value="F:sulfotransferase activity"/>
    <property type="evidence" value="ECO:0007669"/>
    <property type="project" value="InterPro"/>
</dbReference>
<dbReference type="AlphaFoldDB" id="A0AAV1AHI5"/>
<dbReference type="EMBL" id="OX451739">
    <property type="protein sequence ID" value="CAI8608580.1"/>
    <property type="molecule type" value="Genomic_DNA"/>
</dbReference>
<keyword evidence="6" id="KW-1185">Reference proteome</keyword>
<dbReference type="EC" id="2.8.2.-" evidence="3"/>
<evidence type="ECO:0000256" key="1">
    <source>
        <dbReference type="ARBA" id="ARBA00005771"/>
    </source>
</evidence>
<evidence type="ECO:0000313" key="6">
    <source>
        <dbReference type="Proteomes" id="UP001157006"/>
    </source>
</evidence>
<dbReference type="InterPro" id="IPR000863">
    <property type="entry name" value="Sulfotransferase_dom"/>
</dbReference>
<keyword evidence="2 3" id="KW-0808">Transferase</keyword>
<evidence type="ECO:0000259" key="4">
    <source>
        <dbReference type="Pfam" id="PF00685"/>
    </source>
</evidence>
<reference evidence="5 6" key="1">
    <citation type="submission" date="2023-01" db="EMBL/GenBank/DDBJ databases">
        <authorList>
            <person name="Kreplak J."/>
        </authorList>
    </citation>
    <scope>NUCLEOTIDE SEQUENCE [LARGE SCALE GENOMIC DNA]</scope>
</reference>
<comment type="similarity">
    <text evidence="1 3">Belongs to the sulfotransferase 1 family.</text>
</comment>
<evidence type="ECO:0000256" key="3">
    <source>
        <dbReference type="RuleBase" id="RU361155"/>
    </source>
</evidence>
<dbReference type="PANTHER" id="PTHR11783">
    <property type="entry name" value="SULFOTRANSFERASE SULT"/>
    <property type="match status" value="1"/>
</dbReference>
<dbReference type="Pfam" id="PF00685">
    <property type="entry name" value="Sulfotransfer_1"/>
    <property type="match status" value="1"/>
</dbReference>
<protein>
    <recommendedName>
        <fullName evidence="3">Sulfotransferase</fullName>
        <ecNumber evidence="3">2.8.2.-</ecNumber>
    </recommendedName>
</protein>
<dbReference type="Proteomes" id="UP001157006">
    <property type="component" value="Chromosome 4"/>
</dbReference>
<dbReference type="InterPro" id="IPR027417">
    <property type="entry name" value="P-loop_NTPase"/>
</dbReference>
<organism evidence="5 6">
    <name type="scientific">Vicia faba</name>
    <name type="common">Broad bean</name>
    <name type="synonym">Faba vulgaris</name>
    <dbReference type="NCBI Taxonomy" id="3906"/>
    <lineage>
        <taxon>Eukaryota</taxon>
        <taxon>Viridiplantae</taxon>
        <taxon>Streptophyta</taxon>
        <taxon>Embryophyta</taxon>
        <taxon>Tracheophyta</taxon>
        <taxon>Spermatophyta</taxon>
        <taxon>Magnoliopsida</taxon>
        <taxon>eudicotyledons</taxon>
        <taxon>Gunneridae</taxon>
        <taxon>Pentapetalae</taxon>
        <taxon>rosids</taxon>
        <taxon>fabids</taxon>
        <taxon>Fabales</taxon>
        <taxon>Fabaceae</taxon>
        <taxon>Papilionoideae</taxon>
        <taxon>50 kb inversion clade</taxon>
        <taxon>NPAAA clade</taxon>
        <taxon>Hologalegina</taxon>
        <taxon>IRL clade</taxon>
        <taxon>Fabeae</taxon>
        <taxon>Vicia</taxon>
    </lineage>
</organism>
<gene>
    <name evidence="5" type="ORF">VFH_IV093000</name>
</gene>
<sequence length="333" mass="38885">MEKLSDENSLVPKYLQENDLGEECKELLTTLPSEKGWITTHLYQYQGFWFAPIILQGVLSCQKHFQALDTDILLVTSPKSGTTWLKALSFALINRNKYPNIYINHPLLTTNPHELVPFWEIGLYCDKDLIPDLNTLSPPRIFSTHLSYESLPKSVKDSTCKVVYLCRDPKDTFVSYWHFINKLRSKNSETIPLEEAFERFCRGVNPYGPIWEHVLGYWKKSLENSEKVMFLKYEEMKMKPYFYLKEIANFLECPFSKEEESKGVVDDILNLCSFEKLSNLEVNKTGKMSFDIENKCFFRLGRVGDWKNLLTTEMIEHINTITEKKLVKHGLSF</sequence>
<proteinExistence type="inferred from homology"/>
<accession>A0AAV1AHI5</accession>
<dbReference type="SUPFAM" id="SSF52540">
    <property type="entry name" value="P-loop containing nucleoside triphosphate hydrolases"/>
    <property type="match status" value="1"/>
</dbReference>
<name>A0AAV1AHI5_VICFA</name>
<feature type="domain" description="Sulfotransferase" evidence="4">
    <location>
        <begin position="69"/>
        <end position="327"/>
    </location>
</feature>
<dbReference type="Gene3D" id="3.40.50.300">
    <property type="entry name" value="P-loop containing nucleotide triphosphate hydrolases"/>
    <property type="match status" value="1"/>
</dbReference>
<evidence type="ECO:0000256" key="2">
    <source>
        <dbReference type="ARBA" id="ARBA00022679"/>
    </source>
</evidence>
<evidence type="ECO:0000313" key="5">
    <source>
        <dbReference type="EMBL" id="CAI8608580.1"/>
    </source>
</evidence>